<feature type="transmembrane region" description="Helical" evidence="6">
    <location>
        <begin position="449"/>
        <end position="467"/>
    </location>
</feature>
<proteinExistence type="predicted"/>
<feature type="transmembrane region" description="Helical" evidence="6">
    <location>
        <begin position="147"/>
        <end position="170"/>
    </location>
</feature>
<feature type="transmembrane region" description="Helical" evidence="6">
    <location>
        <begin position="418"/>
        <end position="437"/>
    </location>
</feature>
<dbReference type="GO" id="GO:0005886">
    <property type="term" value="C:plasma membrane"/>
    <property type="evidence" value="ECO:0007669"/>
    <property type="project" value="UniProtKB-SubCell"/>
</dbReference>
<protein>
    <submittedName>
        <fullName evidence="7">Flippase</fullName>
    </submittedName>
</protein>
<dbReference type="Pfam" id="PF01943">
    <property type="entry name" value="Polysacc_synt"/>
    <property type="match status" value="1"/>
</dbReference>
<dbReference type="InterPro" id="IPR050833">
    <property type="entry name" value="Poly_Biosynth_Transport"/>
</dbReference>
<dbReference type="InterPro" id="IPR002797">
    <property type="entry name" value="Polysacc_synth"/>
</dbReference>
<evidence type="ECO:0000256" key="2">
    <source>
        <dbReference type="ARBA" id="ARBA00022475"/>
    </source>
</evidence>
<sequence>MKKSLLRLMSVAFFGSLVGRGLRYLLNVVIARGLGPEALGLFAFGMVIMKAFSVLSRFGLDTAARKYVPVYNNQGDKAKLCGISVLSIAFPFFLGIIISIIVFVVLRTGNFGPEFAPTASLFVAGIPLFSSMMVAQNATTGFKETRYAVYIRDIIQSSTAILFIAIGALYFKDLNITIYGYIASFGIGLLSAVYFLSRLGAFQSYPELELKKILAFSAPLVVVAVAQYIVSWTDIFMLAIFVSPTEVGWYQAAYQTSVLLVLVLSAVNSIFPAVASDLYSSDQLKTLDQIYSTATKWVSYLTVLGFVFISIFSREVLLLFGTSTESARISLIILAFGQTITASTGPVGFLLTMSGHERLESINTVFLAISNIVLNFILIQSFGIIGASIATATSLLALNLIRIVEAYHLLGIQPYEQSYWKGCIGILASSIFMILVYRFASGSIIPTSVVGTIALVLFLSIMVLLGFDTQDQKLIEAIK</sequence>
<dbReference type="CDD" id="cd13128">
    <property type="entry name" value="MATE_Wzx_like"/>
    <property type="match status" value="1"/>
</dbReference>
<name>A0A8A2UAZ2_9EURY</name>
<evidence type="ECO:0000313" key="8">
    <source>
        <dbReference type="Proteomes" id="UP000663191"/>
    </source>
</evidence>
<dbReference type="KEGG" id="hlo:J0X27_01955"/>
<feature type="transmembrane region" description="Helical" evidence="6">
    <location>
        <begin position="118"/>
        <end position="135"/>
    </location>
</feature>
<dbReference type="GeneID" id="63182469"/>
<accession>A0A8A2UAZ2</accession>
<feature type="transmembrane region" description="Helical" evidence="6">
    <location>
        <begin position="365"/>
        <end position="398"/>
    </location>
</feature>
<feature type="transmembrane region" description="Helical" evidence="6">
    <location>
        <begin position="329"/>
        <end position="353"/>
    </location>
</feature>
<dbReference type="PANTHER" id="PTHR30250:SF27">
    <property type="entry name" value="POLYSACCHARIDE BIOSYNTHESIS PROTEIN"/>
    <property type="match status" value="1"/>
</dbReference>
<dbReference type="EMBL" id="CP071463">
    <property type="protein sequence ID" value="QSW85632.1"/>
    <property type="molecule type" value="Genomic_DNA"/>
</dbReference>
<comment type="subcellular location">
    <subcellularLocation>
        <location evidence="1">Cell membrane</location>
        <topology evidence="1">Multi-pass membrane protein</topology>
    </subcellularLocation>
</comment>
<feature type="transmembrane region" description="Helical" evidence="6">
    <location>
        <begin position="39"/>
        <end position="60"/>
    </location>
</feature>
<keyword evidence="5 6" id="KW-0472">Membrane</keyword>
<gene>
    <name evidence="7" type="ORF">J0X27_01955</name>
</gene>
<reference evidence="7 8" key="1">
    <citation type="journal article" date="2006" name="Int. J. Syst. Evol. Microbiol.">
        <title>Haloterrigena longa sp. nov. and Haloterrigena limicola sp. nov., extremely halophilic archaea isolated from a salt lake.</title>
        <authorList>
            <person name="Cui H.L."/>
            <person name="Tohty D."/>
            <person name="Zhou P.J."/>
            <person name="Liu S.J."/>
        </authorList>
    </citation>
    <scope>NUCLEOTIDE SEQUENCE [LARGE SCALE GENOMIC DNA]</scope>
    <source>
        <strain evidence="7 8">ABH32</strain>
    </source>
</reference>
<keyword evidence="4 6" id="KW-1133">Transmembrane helix</keyword>
<keyword evidence="3 6" id="KW-0812">Transmembrane</keyword>
<dbReference type="OrthoDB" id="19148at2157"/>
<feature type="transmembrane region" description="Helical" evidence="6">
    <location>
        <begin position="297"/>
        <end position="317"/>
    </location>
</feature>
<evidence type="ECO:0000256" key="1">
    <source>
        <dbReference type="ARBA" id="ARBA00004651"/>
    </source>
</evidence>
<dbReference type="RefSeq" id="WP_207270809.1">
    <property type="nucleotide sequence ID" value="NZ_CP071463.1"/>
</dbReference>
<feature type="transmembrane region" description="Helical" evidence="6">
    <location>
        <begin position="254"/>
        <end position="276"/>
    </location>
</feature>
<dbReference type="PANTHER" id="PTHR30250">
    <property type="entry name" value="PST FAMILY PREDICTED COLANIC ACID TRANSPORTER"/>
    <property type="match status" value="1"/>
</dbReference>
<dbReference type="Proteomes" id="UP000663191">
    <property type="component" value="Chromosome"/>
</dbReference>
<feature type="transmembrane region" description="Helical" evidence="6">
    <location>
        <begin position="218"/>
        <end position="242"/>
    </location>
</feature>
<keyword evidence="8" id="KW-1185">Reference proteome</keyword>
<evidence type="ECO:0000313" key="7">
    <source>
        <dbReference type="EMBL" id="QSW85632.1"/>
    </source>
</evidence>
<dbReference type="AlphaFoldDB" id="A0A8A2UAZ2"/>
<organism evidence="7 8">
    <name type="scientific">Natrinema longum</name>
    <dbReference type="NCBI Taxonomy" id="370324"/>
    <lineage>
        <taxon>Archaea</taxon>
        <taxon>Methanobacteriati</taxon>
        <taxon>Methanobacteriota</taxon>
        <taxon>Stenosarchaea group</taxon>
        <taxon>Halobacteria</taxon>
        <taxon>Halobacteriales</taxon>
        <taxon>Natrialbaceae</taxon>
        <taxon>Natrinema</taxon>
    </lineage>
</organism>
<evidence type="ECO:0000256" key="3">
    <source>
        <dbReference type="ARBA" id="ARBA00022692"/>
    </source>
</evidence>
<evidence type="ECO:0000256" key="6">
    <source>
        <dbReference type="SAM" id="Phobius"/>
    </source>
</evidence>
<feature type="transmembrane region" description="Helical" evidence="6">
    <location>
        <begin position="176"/>
        <end position="197"/>
    </location>
</feature>
<feature type="transmembrane region" description="Helical" evidence="6">
    <location>
        <begin position="80"/>
        <end position="106"/>
    </location>
</feature>
<evidence type="ECO:0000256" key="4">
    <source>
        <dbReference type="ARBA" id="ARBA00022989"/>
    </source>
</evidence>
<evidence type="ECO:0000256" key="5">
    <source>
        <dbReference type="ARBA" id="ARBA00023136"/>
    </source>
</evidence>
<keyword evidence="2" id="KW-1003">Cell membrane</keyword>